<proteinExistence type="predicted"/>
<keyword evidence="1" id="KW-0472">Membrane</keyword>
<dbReference type="EMBL" id="FMTP01000008">
    <property type="protein sequence ID" value="SCW93241.1"/>
    <property type="molecule type" value="Genomic_DNA"/>
</dbReference>
<accession>A0A1G4UHX5</accession>
<reference evidence="3" key="1">
    <citation type="submission" date="2016-10" db="EMBL/GenBank/DDBJ databases">
        <authorList>
            <person name="Varghese N."/>
            <person name="Submissions S."/>
        </authorList>
    </citation>
    <scope>NUCLEOTIDE SEQUENCE [LARGE SCALE GENOMIC DNA]</scope>
    <source>
        <strain evidence="3">CGMCC 1.1761</strain>
    </source>
</reference>
<organism evidence="2 3">
    <name type="scientific">Ancylobacter rudongensis</name>
    <dbReference type="NCBI Taxonomy" id="177413"/>
    <lineage>
        <taxon>Bacteria</taxon>
        <taxon>Pseudomonadati</taxon>
        <taxon>Pseudomonadota</taxon>
        <taxon>Alphaproteobacteria</taxon>
        <taxon>Hyphomicrobiales</taxon>
        <taxon>Xanthobacteraceae</taxon>
        <taxon>Ancylobacter</taxon>
    </lineage>
</organism>
<protein>
    <submittedName>
        <fullName evidence="2">Uncharacterized protein</fullName>
    </submittedName>
</protein>
<dbReference type="RefSeq" id="WP_091443177.1">
    <property type="nucleotide sequence ID" value="NZ_FMTP01000008.1"/>
</dbReference>
<feature type="transmembrane region" description="Helical" evidence="1">
    <location>
        <begin position="12"/>
        <end position="32"/>
    </location>
</feature>
<evidence type="ECO:0000313" key="3">
    <source>
        <dbReference type="Proteomes" id="UP000198889"/>
    </source>
</evidence>
<keyword evidence="1" id="KW-1133">Transmembrane helix</keyword>
<dbReference type="Proteomes" id="UP000198889">
    <property type="component" value="Unassembled WGS sequence"/>
</dbReference>
<feature type="transmembrane region" description="Helical" evidence="1">
    <location>
        <begin position="44"/>
        <end position="72"/>
    </location>
</feature>
<evidence type="ECO:0000313" key="2">
    <source>
        <dbReference type="EMBL" id="SCW93241.1"/>
    </source>
</evidence>
<sequence length="115" mass="12311">MPHLVRFLIRHALIGVGLGALFVGTLVLLDVARLGTLMTQSSSGLIALIVLICAVGITFGSVQMGFAIMLMGDDEETPGKGRRARAHAALMKPVLARIRSRSGATGHEFHRSRHL</sequence>
<name>A0A1G4UHX5_9HYPH</name>
<dbReference type="AlphaFoldDB" id="A0A1G4UHX5"/>
<keyword evidence="3" id="KW-1185">Reference proteome</keyword>
<evidence type="ECO:0000256" key="1">
    <source>
        <dbReference type="SAM" id="Phobius"/>
    </source>
</evidence>
<gene>
    <name evidence="2" type="ORF">SAMN05660859_3922</name>
</gene>
<keyword evidence="1" id="KW-0812">Transmembrane</keyword>
<dbReference type="STRING" id="177413.SAMN05660859_3922"/>